<accession>A0A023ZWD9</accession>
<feature type="transmembrane region" description="Helical" evidence="1">
    <location>
        <begin position="6"/>
        <end position="27"/>
    </location>
</feature>
<evidence type="ECO:0000256" key="1">
    <source>
        <dbReference type="SAM" id="Phobius"/>
    </source>
</evidence>
<dbReference type="GeneID" id="19487495"/>
<evidence type="ECO:0000313" key="3">
    <source>
        <dbReference type="Proteomes" id="UP000024435"/>
    </source>
</evidence>
<keyword evidence="1" id="KW-0812">Transmembrane</keyword>
<proteinExistence type="predicted"/>
<dbReference type="RefSeq" id="YP_009031567.1">
    <property type="nucleotide sequence ID" value="NC_024138.1"/>
</dbReference>
<keyword evidence="1" id="KW-1133">Transmembrane helix</keyword>
<reference evidence="2 3" key="1">
    <citation type="submission" date="2014-03" db="EMBL/GenBank/DDBJ databases">
        <authorList>
            <person name="Bragg J."/>
            <person name="Dehn A."/>
            <person name="Hefner M."/>
            <person name="McHugh D."/>
            <person name="Petersen P."/>
            <person name="Zeba F."/>
            <person name="Zegers G.P."/>
            <person name="Page S.T."/>
            <person name="Bradley K.W."/>
            <person name="Clarke D.Q."/>
            <person name="Lewis M.F."/>
            <person name="Barker L.P."/>
            <person name="Bailey C."/>
            <person name="Asai D.J."/>
            <person name="Garber M.L."/>
            <person name="Bowman C.A."/>
            <person name="Russell D.A."/>
            <person name="Pope W.H."/>
            <person name="Jacobs-Sera D."/>
            <person name="Hendrix R.W."/>
            <person name="Hatfull G.F."/>
        </authorList>
    </citation>
    <scope>NUCLEOTIDE SEQUENCE [LARGE SCALE GENOMIC DNA]</scope>
</reference>
<sequence length="112" mass="12073">MAVAEIISTLVTGGIGAAIGSIAVAFINAWSRKGESRASAADLVTNAGVGLIDRLERTNERLDKENKHLRQALLTLTDVIDDMLPSLPADDDATERMRTKLQKANREAKMVV</sequence>
<dbReference type="EMBL" id="KJ538721">
    <property type="protein sequence ID" value="AHY84131.1"/>
    <property type="molecule type" value="Genomic_DNA"/>
</dbReference>
<gene>
    <name evidence="2" type="primary">57</name>
    <name evidence="2" type="ORF">PBI_MOSMORIS_57</name>
</gene>
<organism evidence="2 3">
    <name type="scientific">Mycobacterium phage MosMoris</name>
    <dbReference type="NCBI Taxonomy" id="1471542"/>
    <lineage>
        <taxon>Viruses</taxon>
        <taxon>Duplodnaviria</taxon>
        <taxon>Heunggongvirae</taxon>
        <taxon>Uroviricota</taxon>
        <taxon>Caudoviricetes</taxon>
        <taxon>Marvinvirus</taxon>
        <taxon>Marvinvirus mosmoris</taxon>
    </lineage>
</organism>
<protein>
    <submittedName>
        <fullName evidence="2">Uncharacterized protein</fullName>
    </submittedName>
</protein>
<dbReference type="Proteomes" id="UP000024435">
    <property type="component" value="Segment"/>
</dbReference>
<evidence type="ECO:0000313" key="2">
    <source>
        <dbReference type="EMBL" id="AHY84131.1"/>
    </source>
</evidence>
<dbReference type="KEGG" id="vg:19487495"/>
<keyword evidence="1" id="KW-0472">Membrane</keyword>
<keyword evidence="3" id="KW-1185">Reference proteome</keyword>
<name>A0A023ZWD9_9CAUD</name>